<dbReference type="GO" id="GO:0005737">
    <property type="term" value="C:cytoplasm"/>
    <property type="evidence" value="ECO:0007669"/>
    <property type="project" value="UniProtKB-SubCell"/>
</dbReference>
<accession>A0A1R7QD66</accession>
<dbReference type="PROSITE" id="PS51782">
    <property type="entry name" value="LYSM"/>
    <property type="match status" value="1"/>
</dbReference>
<dbReference type="RefSeq" id="WP_087012601.1">
    <property type="nucleotide sequence ID" value="NZ_FUUY01000005.1"/>
</dbReference>
<evidence type="ECO:0000313" key="5">
    <source>
        <dbReference type="EMBL" id="SJX22181.1"/>
    </source>
</evidence>
<dbReference type="FunFam" id="3.10.350.10:FF:000001">
    <property type="entry name" value="Peptidoglycan-binding protein LysM"/>
    <property type="match status" value="1"/>
</dbReference>
<dbReference type="EMBL" id="FUUY01000005">
    <property type="protein sequence ID" value="SJX22181.1"/>
    <property type="molecule type" value="Genomic_DNA"/>
</dbReference>
<dbReference type="Pfam" id="PF01476">
    <property type="entry name" value="LysM"/>
    <property type="match status" value="1"/>
</dbReference>
<dbReference type="InterPro" id="IPR007055">
    <property type="entry name" value="BON_dom"/>
</dbReference>
<dbReference type="Pfam" id="PF04972">
    <property type="entry name" value="BON"/>
    <property type="match status" value="1"/>
</dbReference>
<feature type="domain" description="LysM" evidence="4">
    <location>
        <begin position="106"/>
        <end position="155"/>
    </location>
</feature>
<comment type="subcellular location">
    <subcellularLocation>
        <location evidence="1">Cytoplasm</location>
    </subcellularLocation>
</comment>
<evidence type="ECO:0000313" key="6">
    <source>
        <dbReference type="Proteomes" id="UP000196240"/>
    </source>
</evidence>
<dbReference type="InterPro" id="IPR036779">
    <property type="entry name" value="LysM_dom_sf"/>
</dbReference>
<keyword evidence="2" id="KW-0963">Cytoplasm</keyword>
<dbReference type="CDD" id="cd00118">
    <property type="entry name" value="LysM"/>
    <property type="match status" value="1"/>
</dbReference>
<proteinExistence type="predicted"/>
<name>A0A1R7QD66_ACIJO</name>
<dbReference type="PANTHER" id="PTHR34700">
    <property type="entry name" value="POTASSIUM BINDING PROTEIN KBP"/>
    <property type="match status" value="1"/>
</dbReference>
<sequence length="157" mass="16751">MGLFDFVKGIGKKNTAAAEPQAAPSTPAEPSAQEIANKLLGHIKALGLHVTGLSVSYNSTTDLATVKGQVQTQADKEKIVLAVGNIDHVAQVDDQLTVASPEPESKFYTVKSGDNLSKISKAFYGDANQYNKIFEANRPLLKDADDIFPGQVLRIPA</sequence>
<dbReference type="SMART" id="SM00257">
    <property type="entry name" value="LysM"/>
    <property type="match status" value="1"/>
</dbReference>
<dbReference type="PANTHER" id="PTHR34700:SF8">
    <property type="entry name" value="POTASSIUM BINDING PROTEIN KBP"/>
    <property type="match status" value="1"/>
</dbReference>
<evidence type="ECO:0000256" key="2">
    <source>
        <dbReference type="ARBA" id="ARBA00022490"/>
    </source>
</evidence>
<dbReference type="SUPFAM" id="SSF54106">
    <property type="entry name" value="LysM domain"/>
    <property type="match status" value="1"/>
</dbReference>
<dbReference type="InterPro" id="IPR052196">
    <property type="entry name" value="Bact_Kbp"/>
</dbReference>
<evidence type="ECO:0000256" key="1">
    <source>
        <dbReference type="ARBA" id="ARBA00004496"/>
    </source>
</evidence>
<dbReference type="InterPro" id="IPR018392">
    <property type="entry name" value="LysM"/>
</dbReference>
<organism evidence="5 6">
    <name type="scientific">Acinetobacter johnsonii</name>
    <dbReference type="NCBI Taxonomy" id="40214"/>
    <lineage>
        <taxon>Bacteria</taxon>
        <taxon>Pseudomonadati</taxon>
        <taxon>Pseudomonadota</taxon>
        <taxon>Gammaproteobacteria</taxon>
        <taxon>Moraxellales</taxon>
        <taxon>Moraxellaceae</taxon>
        <taxon>Acinetobacter</taxon>
    </lineage>
</organism>
<dbReference type="NCBIfam" id="NF008399">
    <property type="entry name" value="PRK11198.1"/>
    <property type="match status" value="1"/>
</dbReference>
<reference evidence="5 6" key="1">
    <citation type="submission" date="2017-02" db="EMBL/GenBank/DDBJ databases">
        <authorList>
            <person name="Peterson S.W."/>
        </authorList>
    </citation>
    <scope>NUCLEOTIDE SEQUENCE [LARGE SCALE GENOMIC DNA]</scope>
    <source>
        <strain evidence="5">C6</strain>
    </source>
</reference>
<evidence type="ECO:0000256" key="3">
    <source>
        <dbReference type="ARBA" id="ARBA00072219"/>
    </source>
</evidence>
<evidence type="ECO:0000259" key="4">
    <source>
        <dbReference type="PROSITE" id="PS51782"/>
    </source>
</evidence>
<dbReference type="Gene3D" id="3.10.350.10">
    <property type="entry name" value="LysM domain"/>
    <property type="match status" value="1"/>
</dbReference>
<dbReference type="AlphaFoldDB" id="A0A1R7QD66"/>
<dbReference type="Proteomes" id="UP000196240">
    <property type="component" value="Unassembled WGS sequence"/>
</dbReference>
<gene>
    <name evidence="5" type="ORF">ACNJC6_01813</name>
</gene>
<protein>
    <recommendedName>
        <fullName evidence="3">Potassium binding protein Kbp</fullName>
    </recommendedName>
</protein>